<dbReference type="AlphaFoldDB" id="A0A0R2CVB2"/>
<keyword evidence="1 2" id="KW-0129">CBS domain</keyword>
<dbReference type="InterPro" id="IPR046342">
    <property type="entry name" value="CBS_dom_sf"/>
</dbReference>
<dbReference type="InterPro" id="IPR000644">
    <property type="entry name" value="CBS_dom"/>
</dbReference>
<evidence type="ECO:0000313" key="4">
    <source>
        <dbReference type="EMBL" id="KRM95725.1"/>
    </source>
</evidence>
<evidence type="ECO:0000256" key="1">
    <source>
        <dbReference type="ARBA" id="ARBA00023122"/>
    </source>
</evidence>
<dbReference type="Proteomes" id="UP000051638">
    <property type="component" value="Unassembled WGS sequence"/>
</dbReference>
<dbReference type="EMBL" id="AYYI01000061">
    <property type="protein sequence ID" value="KRM95725.1"/>
    <property type="molecule type" value="Genomic_DNA"/>
</dbReference>
<dbReference type="Pfam" id="PF00571">
    <property type="entry name" value="CBS"/>
    <property type="match status" value="2"/>
</dbReference>
<dbReference type="PANTHER" id="PTHR43080">
    <property type="entry name" value="CBS DOMAIN-CONTAINING PROTEIN CBSX3, MITOCHONDRIAL"/>
    <property type="match status" value="1"/>
</dbReference>
<dbReference type="CDD" id="cd04596">
    <property type="entry name" value="CBS_pair_DRTGG_assoc"/>
    <property type="match status" value="1"/>
</dbReference>
<dbReference type="SMART" id="SM00116">
    <property type="entry name" value="CBS"/>
    <property type="match status" value="2"/>
</dbReference>
<comment type="caution">
    <text evidence="4">The sequence shown here is derived from an EMBL/GenBank/DDBJ whole genome shotgun (WGS) entry which is preliminary data.</text>
</comment>
<evidence type="ECO:0000313" key="5">
    <source>
        <dbReference type="Proteomes" id="UP000051638"/>
    </source>
</evidence>
<evidence type="ECO:0000259" key="3">
    <source>
        <dbReference type="PROSITE" id="PS51371"/>
    </source>
</evidence>
<feature type="domain" description="CBS" evidence="3">
    <location>
        <begin position="195"/>
        <end position="254"/>
    </location>
</feature>
<proteinExistence type="predicted"/>
<organism evidence="4 5">
    <name type="scientific">Loigolactobacillus rennini DSM 20253</name>
    <dbReference type="NCBI Taxonomy" id="1423796"/>
    <lineage>
        <taxon>Bacteria</taxon>
        <taxon>Bacillati</taxon>
        <taxon>Bacillota</taxon>
        <taxon>Bacilli</taxon>
        <taxon>Lactobacillales</taxon>
        <taxon>Lactobacillaceae</taxon>
        <taxon>Loigolactobacillus</taxon>
    </lineage>
</organism>
<dbReference type="SUPFAM" id="SSF54637">
    <property type="entry name" value="Thioesterase/thiol ester dehydrase-isomerase"/>
    <property type="match status" value="1"/>
</dbReference>
<dbReference type="PROSITE" id="PS51371">
    <property type="entry name" value="CBS"/>
    <property type="match status" value="2"/>
</dbReference>
<accession>A0A0R2CVB2</accession>
<dbReference type="InterPro" id="IPR051257">
    <property type="entry name" value="Diverse_CBS-Domain"/>
</dbReference>
<feature type="domain" description="CBS" evidence="3">
    <location>
        <begin position="256"/>
        <end position="313"/>
    </location>
</feature>
<dbReference type="PANTHER" id="PTHR43080:SF2">
    <property type="entry name" value="CBS DOMAIN-CONTAINING PROTEIN"/>
    <property type="match status" value="1"/>
</dbReference>
<dbReference type="InterPro" id="IPR029069">
    <property type="entry name" value="HotDog_dom_sf"/>
</dbReference>
<dbReference type="Gene3D" id="3.10.129.10">
    <property type="entry name" value="Hotdog Thioesterase"/>
    <property type="match status" value="1"/>
</dbReference>
<protein>
    <recommendedName>
        <fullName evidence="3">CBS domain-containing protein</fullName>
    </recommendedName>
</protein>
<sequence>MASKREKGVRYIKKLPIGKKISVRGLARELSISEGTAYQAIKTAETRGLVSTIERVGTIRIDQIPAAQIETLTYHALLQIINGVVLGGKAGLGKSLHRFLIGAMTGDRMVPYITQNSLLIVGNRKEIQRLALEHDAAVLITGDLGAAPEIIQLADQKALPVLMTPFDTYTVATLINRALADQAIKHKIATVADIYIPVSQTRFLYSRQTVADYKRLNRQTSHSRFPVITQSQQLVGIVTSKDILDYSGQTTLDKVMTPTPASVTESTSLASVSHMMVYDGYELIPVVDRRLHLLGIVSRQDVMAALDEGHGTLKLQDTFSDQMVSKMNEVNPGMFQTVVTPQMINQIGTISLGVLSELVVSACQRLTVAKLKRQATIDQVDLHYLRLIQLDTKLTITPLVMESGRHSAKLDVNIHQAGGLVAKAIVICQLLEGYRGK</sequence>
<name>A0A0R2CVB2_9LACO</name>
<dbReference type="Gene3D" id="3.10.580.10">
    <property type="entry name" value="CBS-domain"/>
    <property type="match status" value="1"/>
</dbReference>
<dbReference type="InterPro" id="IPR036388">
    <property type="entry name" value="WH-like_DNA-bd_sf"/>
</dbReference>
<dbReference type="Gene3D" id="3.40.1390.20">
    <property type="entry name" value="HprK N-terminal domain-like"/>
    <property type="match status" value="1"/>
</dbReference>
<evidence type="ECO:0000256" key="2">
    <source>
        <dbReference type="PROSITE-ProRule" id="PRU00703"/>
    </source>
</evidence>
<dbReference type="OrthoDB" id="1790451at2"/>
<dbReference type="Gene3D" id="1.10.10.10">
    <property type="entry name" value="Winged helix-like DNA-binding domain superfamily/Winged helix DNA-binding domain"/>
    <property type="match status" value="1"/>
</dbReference>
<dbReference type="STRING" id="1423796.FC24_GL001953"/>
<dbReference type="RefSeq" id="WP_057874349.1">
    <property type="nucleotide sequence ID" value="NZ_AYYI01000061.1"/>
</dbReference>
<dbReference type="SUPFAM" id="SSF54631">
    <property type="entry name" value="CBS-domain pair"/>
    <property type="match status" value="1"/>
</dbReference>
<dbReference type="Pfam" id="PF07085">
    <property type="entry name" value="DRTGG"/>
    <property type="match status" value="1"/>
</dbReference>
<keyword evidence="5" id="KW-1185">Reference proteome</keyword>
<dbReference type="PATRIC" id="fig|1423796.3.peg.1982"/>
<dbReference type="InterPro" id="IPR010766">
    <property type="entry name" value="DRTGG"/>
</dbReference>
<dbReference type="SUPFAM" id="SSF75138">
    <property type="entry name" value="HprK N-terminal domain-like"/>
    <property type="match status" value="1"/>
</dbReference>
<dbReference type="InterPro" id="IPR028979">
    <property type="entry name" value="Ser_kin/Pase_Hpr-like_N_sf"/>
</dbReference>
<gene>
    <name evidence="4" type="ORF">FC24_GL001953</name>
</gene>
<reference evidence="4 5" key="1">
    <citation type="journal article" date="2015" name="Genome Announc.">
        <title>Expanding the biotechnology potential of lactobacilli through comparative genomics of 213 strains and associated genera.</title>
        <authorList>
            <person name="Sun Z."/>
            <person name="Harris H.M."/>
            <person name="McCann A."/>
            <person name="Guo C."/>
            <person name="Argimon S."/>
            <person name="Zhang W."/>
            <person name="Yang X."/>
            <person name="Jeffery I.B."/>
            <person name="Cooney J.C."/>
            <person name="Kagawa T.F."/>
            <person name="Liu W."/>
            <person name="Song Y."/>
            <person name="Salvetti E."/>
            <person name="Wrobel A."/>
            <person name="Rasinkangas P."/>
            <person name="Parkhill J."/>
            <person name="Rea M.C."/>
            <person name="O'Sullivan O."/>
            <person name="Ritari J."/>
            <person name="Douillard F.P."/>
            <person name="Paul Ross R."/>
            <person name="Yang R."/>
            <person name="Briner A.E."/>
            <person name="Felis G.E."/>
            <person name="de Vos W.M."/>
            <person name="Barrangou R."/>
            <person name="Klaenhammer T.R."/>
            <person name="Caufield P.W."/>
            <person name="Cui Y."/>
            <person name="Zhang H."/>
            <person name="O'Toole P.W."/>
        </authorList>
    </citation>
    <scope>NUCLEOTIDE SEQUENCE [LARGE SCALE GENOMIC DNA]</scope>
    <source>
        <strain evidence="4 5">DSM 20253</strain>
    </source>
</reference>